<evidence type="ECO:0000313" key="5">
    <source>
        <dbReference type="EMBL" id="KAJ7224298.1"/>
    </source>
</evidence>
<dbReference type="InterPro" id="IPR056337">
    <property type="entry name" value="LHD_YVC1"/>
</dbReference>
<feature type="domain" description="YVC1 N-terminal linker helical" evidence="3">
    <location>
        <begin position="15"/>
        <end position="191"/>
    </location>
</feature>
<evidence type="ECO:0000256" key="2">
    <source>
        <dbReference type="SAM" id="Phobius"/>
    </source>
</evidence>
<evidence type="ECO:0000259" key="3">
    <source>
        <dbReference type="Pfam" id="PF23190"/>
    </source>
</evidence>
<reference evidence="5" key="1">
    <citation type="submission" date="2023-03" db="EMBL/GenBank/DDBJ databases">
        <title>Massive genome expansion in bonnet fungi (Mycena s.s.) driven by repeated elements and novel gene families across ecological guilds.</title>
        <authorList>
            <consortium name="Lawrence Berkeley National Laboratory"/>
            <person name="Harder C.B."/>
            <person name="Miyauchi S."/>
            <person name="Viragh M."/>
            <person name="Kuo A."/>
            <person name="Thoen E."/>
            <person name="Andreopoulos B."/>
            <person name="Lu D."/>
            <person name="Skrede I."/>
            <person name="Drula E."/>
            <person name="Henrissat B."/>
            <person name="Morin E."/>
            <person name="Kohler A."/>
            <person name="Barry K."/>
            <person name="LaButti K."/>
            <person name="Morin E."/>
            <person name="Salamov A."/>
            <person name="Lipzen A."/>
            <person name="Mereny Z."/>
            <person name="Hegedus B."/>
            <person name="Baldrian P."/>
            <person name="Stursova M."/>
            <person name="Weitz H."/>
            <person name="Taylor A."/>
            <person name="Grigoriev I.V."/>
            <person name="Nagy L.G."/>
            <person name="Martin F."/>
            <person name="Kauserud H."/>
        </authorList>
    </citation>
    <scope>NUCLEOTIDE SEQUENCE</scope>
    <source>
        <strain evidence="5">9144</strain>
    </source>
</reference>
<feature type="transmembrane region" description="Helical" evidence="2">
    <location>
        <begin position="344"/>
        <end position="369"/>
    </location>
</feature>
<dbReference type="Pfam" id="PF23317">
    <property type="entry name" value="YVC1_C"/>
    <property type="match status" value="1"/>
</dbReference>
<dbReference type="AlphaFoldDB" id="A0AAD6YNF4"/>
<accession>A0AAD6YNF4</accession>
<feature type="transmembrane region" description="Helical" evidence="2">
    <location>
        <begin position="381"/>
        <end position="398"/>
    </location>
</feature>
<dbReference type="Proteomes" id="UP001219525">
    <property type="component" value="Unassembled WGS sequence"/>
</dbReference>
<feature type="transmembrane region" description="Helical" evidence="2">
    <location>
        <begin position="308"/>
        <end position="332"/>
    </location>
</feature>
<feature type="transmembrane region" description="Helical" evidence="2">
    <location>
        <begin position="495"/>
        <end position="514"/>
    </location>
</feature>
<feature type="transmembrane region" description="Helical" evidence="2">
    <location>
        <begin position="282"/>
        <end position="302"/>
    </location>
</feature>
<keyword evidence="2" id="KW-0472">Membrane</keyword>
<name>A0AAD6YNF4_9AGAR</name>
<dbReference type="PANTHER" id="PTHR35859:SF1">
    <property type="entry name" value="NONSELECTIVE CATION CHANNEL PROTEIN"/>
    <property type="match status" value="1"/>
</dbReference>
<feature type="transmembrane region" description="Helical" evidence="2">
    <location>
        <begin position="471"/>
        <end position="488"/>
    </location>
</feature>
<feature type="region of interest" description="Disordered" evidence="1">
    <location>
        <begin position="582"/>
        <end position="634"/>
    </location>
</feature>
<feature type="transmembrane region" description="Helical" evidence="2">
    <location>
        <begin position="410"/>
        <end position="430"/>
    </location>
</feature>
<feature type="domain" description="Calcium channel YVC1-like C-terminal transmembrane" evidence="4">
    <location>
        <begin position="222"/>
        <end position="532"/>
    </location>
</feature>
<sequence>IEATPVYPVIHYIRRHFIDTPLTYAALTGPDLTYTLVHPLLEKYCNLQRAHGNFSIVFCLLLNMVHFGRDDNISTAAISQSRATLCEILATRTLRDCGSSMMDLTVILTTSWPVYAGAEPEVLALGRQEFADFDEAERVGNAIEMAIVGKARRFIRSSSCQKVIDGIWSGRFVYQAESSHAILSDTYKRNPVHFYDPHKAPILDHYRLKVPAIRSVLEYTNFVILFALFFIAIEMNELNRINTAEMLFMIYALGFALEKIAAMQEHGIRVYSKGTWASPNGFDLVFVATYSVYAFLRVYGIYHDNPWARSTGVDCLALIACLMFPRLAFVTLKNNLMVLSLRAMIMQFLVLMMIAAFCFCGFLYALWTYALRIFRYSPSQIAWWMLDLFFGLDATGFDRSTDFHPIFGPVLMVTYACLSNTLLLTGYFLVSILSNTFATINEDAVAEAMFRKAVSTIEGVKADSLFSYQPPINLIALCVMLPASYVLTPRWFHKVNVFMIRLTSFPILLMVTLYERQAKKNGTVTIYETLTVVTERMVETLPRRLNLLNFFEGLAGPGGDIDTVFEIEDELMQGAFAAGEHTADGDAFKAQRSRRMSPYSSPIRPQPQQQQPAVTSPEPSSSSSPRQIPTSGPRTRVASLMHRGAEVAHTFTSPLAQIFQPLMVDDDGIPQELTKHRDQNHVQPQNNQLSVASVTSGVAPPPSGVSYGPAYRRRLSSVQASDHSGGPPSVQPSHAHAADAPQMLFPTSENSDDVFLASPDERPDSFPTAEDVEEKGDAWMKRLGKMEERQERIEALLEAIARDLKK</sequence>
<keyword evidence="2" id="KW-1133">Transmembrane helix</keyword>
<feature type="compositionally biased region" description="Low complexity" evidence="1">
    <location>
        <begin position="606"/>
        <end position="625"/>
    </location>
</feature>
<feature type="transmembrane region" description="Helical" evidence="2">
    <location>
        <begin position="241"/>
        <end position="261"/>
    </location>
</feature>
<dbReference type="InterPro" id="IPR056336">
    <property type="entry name" value="YVC1_C"/>
</dbReference>
<evidence type="ECO:0008006" key="7">
    <source>
        <dbReference type="Google" id="ProtNLM"/>
    </source>
</evidence>
<feature type="region of interest" description="Disordered" evidence="1">
    <location>
        <begin position="716"/>
        <end position="774"/>
    </location>
</feature>
<comment type="caution">
    <text evidence="5">The sequence shown here is derived from an EMBL/GenBank/DDBJ whole genome shotgun (WGS) entry which is preliminary data.</text>
</comment>
<evidence type="ECO:0000256" key="1">
    <source>
        <dbReference type="SAM" id="MobiDB-lite"/>
    </source>
</evidence>
<feature type="non-terminal residue" evidence="5">
    <location>
        <position position="806"/>
    </location>
</feature>
<dbReference type="EMBL" id="JARJCW010000005">
    <property type="protein sequence ID" value="KAJ7224298.1"/>
    <property type="molecule type" value="Genomic_DNA"/>
</dbReference>
<keyword evidence="2" id="KW-0812">Transmembrane</keyword>
<feature type="transmembrane region" description="Helical" evidence="2">
    <location>
        <begin position="216"/>
        <end position="235"/>
    </location>
</feature>
<evidence type="ECO:0000259" key="4">
    <source>
        <dbReference type="Pfam" id="PF23317"/>
    </source>
</evidence>
<gene>
    <name evidence="5" type="ORF">GGX14DRAFT_351429</name>
</gene>
<keyword evidence="6" id="KW-1185">Reference proteome</keyword>
<evidence type="ECO:0000313" key="6">
    <source>
        <dbReference type="Proteomes" id="UP001219525"/>
    </source>
</evidence>
<proteinExistence type="predicted"/>
<dbReference type="InterPro" id="IPR052971">
    <property type="entry name" value="TRP_calcium_channel"/>
</dbReference>
<dbReference type="Pfam" id="PF23190">
    <property type="entry name" value="LHD_TRPY1"/>
    <property type="match status" value="1"/>
</dbReference>
<organism evidence="5 6">
    <name type="scientific">Mycena pura</name>
    <dbReference type="NCBI Taxonomy" id="153505"/>
    <lineage>
        <taxon>Eukaryota</taxon>
        <taxon>Fungi</taxon>
        <taxon>Dikarya</taxon>
        <taxon>Basidiomycota</taxon>
        <taxon>Agaricomycotina</taxon>
        <taxon>Agaricomycetes</taxon>
        <taxon>Agaricomycetidae</taxon>
        <taxon>Agaricales</taxon>
        <taxon>Marasmiineae</taxon>
        <taxon>Mycenaceae</taxon>
        <taxon>Mycena</taxon>
    </lineage>
</organism>
<dbReference type="PANTHER" id="PTHR35859">
    <property type="entry name" value="NONSELECTIVE CATION CHANNEL PROTEIN"/>
    <property type="match status" value="1"/>
</dbReference>
<protein>
    <recommendedName>
        <fullName evidence="7">Receptor-activated Ca2+-permeable cation channel</fullName>
    </recommendedName>
</protein>